<reference evidence="2 3" key="1">
    <citation type="journal article" date="2019" name="Int. J. Syst. Evol. Microbiol.">
        <title>The Global Catalogue of Microorganisms (GCM) 10K type strain sequencing project: providing services to taxonomists for standard genome sequencing and annotation.</title>
        <authorList>
            <consortium name="The Broad Institute Genomics Platform"/>
            <consortium name="The Broad Institute Genome Sequencing Center for Infectious Disease"/>
            <person name="Wu L."/>
            <person name="Ma J."/>
        </authorList>
    </citation>
    <scope>NUCLEOTIDE SEQUENCE [LARGE SCALE GENOMIC DNA]</scope>
    <source>
        <strain evidence="2 3">JCM 15921</strain>
    </source>
</reference>
<dbReference type="Proteomes" id="UP001500102">
    <property type="component" value="Unassembled WGS sequence"/>
</dbReference>
<evidence type="ECO:0008006" key="4">
    <source>
        <dbReference type="Google" id="ProtNLM"/>
    </source>
</evidence>
<organism evidence="2 3">
    <name type="scientific">Arthrobacter humicola</name>
    <dbReference type="NCBI Taxonomy" id="409291"/>
    <lineage>
        <taxon>Bacteria</taxon>
        <taxon>Bacillati</taxon>
        <taxon>Actinomycetota</taxon>
        <taxon>Actinomycetes</taxon>
        <taxon>Micrococcales</taxon>
        <taxon>Micrococcaceae</taxon>
        <taxon>Arthrobacter</taxon>
    </lineage>
</organism>
<sequence length="619" mass="66301">MLEWIPERLPASGGLSAEGFYKLLGRPSLDPLTVLVRETAQNSWDARPQGARTVRFDLDLRKATDGLKQVLRTEVFKSAAEVHGTRLNRVLEDRELHVLIVSDRGTRGLDGPATADEVSTDGKQNWANFVLNAGKSKTEGNTGGTYGFGKTIAYVVSQANSVIIHSRTTHRGETITRVIAAAIGNRFVRGGKNFTGRHWWGVNGDGAPLPVEGAAAEALAARLGMPEFKDGELGTNVMIIAPDLGQRTPGQATTFLTESILWHLWPKLVPREDEVAPLQCSVRHDGVQVPIPAFTSRPPLARFVEAYQDLVMGEEASLTFQKRPIERITPKKMTLGHLGTVPFAREQRAVVDDGHDPDDDESPPPASPFTNSAAHHVALLRGPELVIEYLAGPIAPDPAIEWAGVFRAADEFDGIFARAEPPTHDAWNPDTVDDRMEKNILRKVLRDIQRAVTDRWGTIAPPPTKGAVSTAGVADALGHLVLGKAGQGKGRKARPVPTPSPSAARPTLALVGSTVEIVDGLHVSRAIIDVAPAAGSAATALKISVGIALDGASLDASLDKTLHLRKVSANGIDFDVHGIDSEITLEGTHKQRVVLEAANSGRMSVMWDVDATPGPGALN</sequence>
<evidence type="ECO:0000313" key="3">
    <source>
        <dbReference type="Proteomes" id="UP001500102"/>
    </source>
</evidence>
<feature type="region of interest" description="Disordered" evidence="1">
    <location>
        <begin position="351"/>
        <end position="371"/>
    </location>
</feature>
<dbReference type="RefSeq" id="WP_344364610.1">
    <property type="nucleotide sequence ID" value="NZ_BAAAQB010000026.1"/>
</dbReference>
<accession>A0ABN2YZN0</accession>
<gene>
    <name evidence="2" type="ORF">GCM10009825_18220</name>
</gene>
<evidence type="ECO:0000313" key="2">
    <source>
        <dbReference type="EMBL" id="GAA2134525.1"/>
    </source>
</evidence>
<protein>
    <recommendedName>
        <fullName evidence="4">ATP-binding protein</fullName>
    </recommendedName>
</protein>
<evidence type="ECO:0000256" key="1">
    <source>
        <dbReference type="SAM" id="MobiDB-lite"/>
    </source>
</evidence>
<proteinExistence type="predicted"/>
<keyword evidence="3" id="KW-1185">Reference proteome</keyword>
<dbReference type="EMBL" id="BAAAQB010000026">
    <property type="protein sequence ID" value="GAA2134525.1"/>
    <property type="molecule type" value="Genomic_DNA"/>
</dbReference>
<comment type="caution">
    <text evidence="2">The sequence shown here is derived from an EMBL/GenBank/DDBJ whole genome shotgun (WGS) entry which is preliminary data.</text>
</comment>
<name>A0ABN2YZN0_9MICC</name>